<dbReference type="Proteomes" id="UP000533429">
    <property type="component" value="Unassembled WGS sequence"/>
</dbReference>
<protein>
    <submittedName>
        <fullName evidence="1">Nucleoside hydrolase</fullName>
    </submittedName>
</protein>
<evidence type="ECO:0000313" key="1">
    <source>
        <dbReference type="EMBL" id="NVP00222.1"/>
    </source>
</evidence>
<organism evidence="1 2">
    <name type="scientific">Photobacterium damselae subsp. damselae</name>
    <name type="common">Listonella damsela</name>
    <dbReference type="NCBI Taxonomy" id="85581"/>
    <lineage>
        <taxon>Bacteria</taxon>
        <taxon>Pseudomonadati</taxon>
        <taxon>Pseudomonadota</taxon>
        <taxon>Gammaproteobacteria</taxon>
        <taxon>Vibrionales</taxon>
        <taxon>Vibrionaceae</taxon>
        <taxon>Photobacterium</taxon>
    </lineage>
</organism>
<dbReference type="AlphaFoldDB" id="A0A850QPF5"/>
<comment type="caution">
    <text evidence="1">The sequence shown here is derived from an EMBL/GenBank/DDBJ whole genome shotgun (WGS) entry which is preliminary data.</text>
</comment>
<reference evidence="1 2" key="1">
    <citation type="submission" date="2020-06" db="EMBL/GenBank/DDBJ databases">
        <title>Photobacterium damselae subsp. damselae comparative genomics.</title>
        <authorList>
            <person name="Osorio C.R."/>
        </authorList>
    </citation>
    <scope>NUCLEOTIDE SEQUENCE [LARGE SCALE GENOMIC DNA]</scope>
    <source>
        <strain evidence="1 2">TW250/03</strain>
    </source>
</reference>
<sequence>IDEWSIRPSQQVGVDVDEKQLLALYQQTIVNYSYQFEQ</sequence>
<name>A0A850QPF5_PHODD</name>
<dbReference type="GO" id="GO:0016787">
    <property type="term" value="F:hydrolase activity"/>
    <property type="evidence" value="ECO:0007669"/>
    <property type="project" value="UniProtKB-KW"/>
</dbReference>
<proteinExistence type="predicted"/>
<accession>A0A850QPF5</accession>
<dbReference type="EMBL" id="JABXOR010000528">
    <property type="protein sequence ID" value="NVP00222.1"/>
    <property type="molecule type" value="Genomic_DNA"/>
</dbReference>
<gene>
    <name evidence="1" type="ORF">HWA77_08380</name>
</gene>
<keyword evidence="1" id="KW-0378">Hydrolase</keyword>
<feature type="non-terminal residue" evidence="1">
    <location>
        <position position="1"/>
    </location>
</feature>
<evidence type="ECO:0000313" key="2">
    <source>
        <dbReference type="Proteomes" id="UP000533429"/>
    </source>
</evidence>